<feature type="region of interest" description="Disordered" evidence="1">
    <location>
        <begin position="1"/>
        <end position="56"/>
    </location>
</feature>
<dbReference type="EMBL" id="KQ971380">
    <property type="protein sequence ID" value="KYB24983.1"/>
    <property type="molecule type" value="Genomic_DNA"/>
</dbReference>
<feature type="compositionally biased region" description="Polar residues" evidence="1">
    <location>
        <begin position="29"/>
        <end position="45"/>
    </location>
</feature>
<name>A0A139WAQ0_TRICA</name>
<sequence>MTSKRKNSFVPPPLKPAPPAYSSRHNLRNRTQVISDGRITNNQPLSLARRLKNGRL</sequence>
<gene>
    <name evidence="2" type="primary">AUGUSTUS-3.0.2_31429</name>
    <name evidence="2" type="ORF">TcasGA2_TC031429</name>
</gene>
<evidence type="ECO:0000313" key="2">
    <source>
        <dbReference type="EMBL" id="KYB24983.1"/>
    </source>
</evidence>
<evidence type="ECO:0000256" key="1">
    <source>
        <dbReference type="SAM" id="MobiDB-lite"/>
    </source>
</evidence>
<reference evidence="2 3" key="1">
    <citation type="journal article" date="2008" name="Nature">
        <title>The genome of the model beetle and pest Tribolium castaneum.</title>
        <authorList>
            <consortium name="Tribolium Genome Sequencing Consortium"/>
            <person name="Richards S."/>
            <person name="Gibbs R.A."/>
            <person name="Weinstock G.M."/>
            <person name="Brown S.J."/>
            <person name="Denell R."/>
            <person name="Beeman R.W."/>
            <person name="Gibbs R."/>
            <person name="Beeman R.W."/>
            <person name="Brown S.J."/>
            <person name="Bucher G."/>
            <person name="Friedrich M."/>
            <person name="Grimmelikhuijzen C.J."/>
            <person name="Klingler M."/>
            <person name="Lorenzen M."/>
            <person name="Richards S."/>
            <person name="Roth S."/>
            <person name="Schroder R."/>
            <person name="Tautz D."/>
            <person name="Zdobnov E.M."/>
            <person name="Muzny D."/>
            <person name="Gibbs R.A."/>
            <person name="Weinstock G.M."/>
            <person name="Attaway T."/>
            <person name="Bell S."/>
            <person name="Buhay C.J."/>
            <person name="Chandrabose M.N."/>
            <person name="Chavez D."/>
            <person name="Clerk-Blankenburg K.P."/>
            <person name="Cree A."/>
            <person name="Dao M."/>
            <person name="Davis C."/>
            <person name="Chacko J."/>
            <person name="Dinh H."/>
            <person name="Dugan-Rocha S."/>
            <person name="Fowler G."/>
            <person name="Garner T.T."/>
            <person name="Garnes J."/>
            <person name="Gnirke A."/>
            <person name="Hawes A."/>
            <person name="Hernandez J."/>
            <person name="Hines S."/>
            <person name="Holder M."/>
            <person name="Hume J."/>
            <person name="Jhangiani S.N."/>
            <person name="Joshi V."/>
            <person name="Khan Z.M."/>
            <person name="Jackson L."/>
            <person name="Kovar C."/>
            <person name="Kowis A."/>
            <person name="Lee S."/>
            <person name="Lewis L.R."/>
            <person name="Margolis J."/>
            <person name="Morgan M."/>
            <person name="Nazareth L.V."/>
            <person name="Nguyen N."/>
            <person name="Okwuonu G."/>
            <person name="Parker D."/>
            <person name="Richards S."/>
            <person name="Ruiz S.J."/>
            <person name="Santibanez J."/>
            <person name="Savard J."/>
            <person name="Scherer S.E."/>
            <person name="Schneider B."/>
            <person name="Sodergren E."/>
            <person name="Tautz D."/>
            <person name="Vattahil S."/>
            <person name="Villasana D."/>
            <person name="White C.S."/>
            <person name="Wright R."/>
            <person name="Park Y."/>
            <person name="Beeman R.W."/>
            <person name="Lord J."/>
            <person name="Oppert B."/>
            <person name="Lorenzen M."/>
            <person name="Brown S."/>
            <person name="Wang L."/>
            <person name="Savard J."/>
            <person name="Tautz D."/>
            <person name="Richards S."/>
            <person name="Weinstock G."/>
            <person name="Gibbs R.A."/>
            <person name="Liu Y."/>
            <person name="Worley K."/>
            <person name="Weinstock G."/>
            <person name="Elsik C.G."/>
            <person name="Reese J.T."/>
            <person name="Elhaik E."/>
            <person name="Landan G."/>
            <person name="Graur D."/>
            <person name="Arensburger P."/>
            <person name="Atkinson P."/>
            <person name="Beeman R.W."/>
            <person name="Beidler J."/>
            <person name="Brown S.J."/>
            <person name="Demuth J.P."/>
            <person name="Drury D.W."/>
            <person name="Du Y.Z."/>
            <person name="Fujiwara H."/>
            <person name="Lorenzen M."/>
            <person name="Maselli V."/>
            <person name="Osanai M."/>
            <person name="Park Y."/>
            <person name="Robertson H.M."/>
            <person name="Tu Z."/>
            <person name="Wang J.J."/>
            <person name="Wang S."/>
            <person name="Richards S."/>
            <person name="Song H."/>
            <person name="Zhang L."/>
            <person name="Sodergren E."/>
            <person name="Werner D."/>
            <person name="Stanke M."/>
            <person name="Morgenstern B."/>
            <person name="Solovyev V."/>
            <person name="Kosarev P."/>
            <person name="Brown G."/>
            <person name="Chen H.C."/>
            <person name="Ermolaeva O."/>
            <person name="Hlavina W."/>
            <person name="Kapustin Y."/>
            <person name="Kiryutin B."/>
            <person name="Kitts P."/>
            <person name="Maglott D."/>
            <person name="Pruitt K."/>
            <person name="Sapojnikov V."/>
            <person name="Souvorov A."/>
            <person name="Mackey A.J."/>
            <person name="Waterhouse R.M."/>
            <person name="Wyder S."/>
            <person name="Zdobnov E.M."/>
            <person name="Zdobnov E.M."/>
            <person name="Wyder S."/>
            <person name="Kriventseva E.V."/>
            <person name="Kadowaki T."/>
            <person name="Bork P."/>
            <person name="Aranda M."/>
            <person name="Bao R."/>
            <person name="Beermann A."/>
            <person name="Berns N."/>
            <person name="Bolognesi R."/>
            <person name="Bonneton F."/>
            <person name="Bopp D."/>
            <person name="Brown S.J."/>
            <person name="Bucher G."/>
            <person name="Butts T."/>
            <person name="Chaumot A."/>
            <person name="Denell R.E."/>
            <person name="Ferrier D.E."/>
            <person name="Friedrich M."/>
            <person name="Gordon C.M."/>
            <person name="Jindra M."/>
            <person name="Klingler M."/>
            <person name="Lan Q."/>
            <person name="Lattorff H.M."/>
            <person name="Laudet V."/>
            <person name="von Levetsow C."/>
            <person name="Liu Z."/>
            <person name="Lutz R."/>
            <person name="Lynch J.A."/>
            <person name="da Fonseca R.N."/>
            <person name="Posnien N."/>
            <person name="Reuter R."/>
            <person name="Roth S."/>
            <person name="Savard J."/>
            <person name="Schinko J.B."/>
            <person name="Schmitt C."/>
            <person name="Schoppmeier M."/>
            <person name="Schroder R."/>
            <person name="Shippy T.D."/>
            <person name="Simonnet F."/>
            <person name="Marques-Souza H."/>
            <person name="Tautz D."/>
            <person name="Tomoyasu Y."/>
            <person name="Trauner J."/>
            <person name="Van der Zee M."/>
            <person name="Vervoort M."/>
            <person name="Wittkopp N."/>
            <person name="Wimmer E.A."/>
            <person name="Yang X."/>
            <person name="Jones A.K."/>
            <person name="Sattelle D.B."/>
            <person name="Ebert P.R."/>
            <person name="Nelson D."/>
            <person name="Scott J.G."/>
            <person name="Beeman R.W."/>
            <person name="Muthukrishnan S."/>
            <person name="Kramer K.J."/>
            <person name="Arakane Y."/>
            <person name="Beeman R.W."/>
            <person name="Zhu Q."/>
            <person name="Hogenkamp D."/>
            <person name="Dixit R."/>
            <person name="Oppert B."/>
            <person name="Jiang H."/>
            <person name="Zou Z."/>
            <person name="Marshall J."/>
            <person name="Elpidina E."/>
            <person name="Vinokurov K."/>
            <person name="Oppert C."/>
            <person name="Zou Z."/>
            <person name="Evans J."/>
            <person name="Lu Z."/>
            <person name="Zhao P."/>
            <person name="Sumathipala N."/>
            <person name="Altincicek B."/>
            <person name="Vilcinskas A."/>
            <person name="Williams M."/>
            <person name="Hultmark D."/>
            <person name="Hetru C."/>
            <person name="Jiang H."/>
            <person name="Grimmelikhuijzen C.J."/>
            <person name="Hauser F."/>
            <person name="Cazzamali G."/>
            <person name="Williamson M."/>
            <person name="Park Y."/>
            <person name="Li B."/>
            <person name="Tanaka Y."/>
            <person name="Predel R."/>
            <person name="Neupert S."/>
            <person name="Schachtner J."/>
            <person name="Verleyen P."/>
            <person name="Raible F."/>
            <person name="Bork P."/>
            <person name="Friedrich M."/>
            <person name="Walden K.K."/>
            <person name="Robertson H.M."/>
            <person name="Angeli S."/>
            <person name="Foret S."/>
            <person name="Bucher G."/>
            <person name="Schuetz S."/>
            <person name="Maleszka R."/>
            <person name="Wimmer E.A."/>
            <person name="Beeman R.W."/>
            <person name="Lorenzen M."/>
            <person name="Tomoyasu Y."/>
            <person name="Miller S.C."/>
            <person name="Grossmann D."/>
            <person name="Bucher G."/>
        </authorList>
    </citation>
    <scope>NUCLEOTIDE SEQUENCE [LARGE SCALE GENOMIC DNA]</scope>
    <source>
        <strain evidence="2 3">Georgia GA2</strain>
    </source>
</reference>
<reference evidence="2 3" key="2">
    <citation type="journal article" date="2010" name="Nucleic Acids Res.">
        <title>BeetleBase in 2010: revisions to provide comprehensive genomic information for Tribolium castaneum.</title>
        <authorList>
            <person name="Kim H.S."/>
            <person name="Murphy T."/>
            <person name="Xia J."/>
            <person name="Caragea D."/>
            <person name="Park Y."/>
            <person name="Beeman R.W."/>
            <person name="Lorenzen M.D."/>
            <person name="Butcher S."/>
            <person name="Manak J.R."/>
            <person name="Brown S.J."/>
        </authorList>
    </citation>
    <scope>GENOME REANNOTATION</scope>
    <source>
        <strain evidence="2 3">Georgia GA2</strain>
    </source>
</reference>
<organism evidence="2 3">
    <name type="scientific">Tribolium castaneum</name>
    <name type="common">Red flour beetle</name>
    <dbReference type="NCBI Taxonomy" id="7070"/>
    <lineage>
        <taxon>Eukaryota</taxon>
        <taxon>Metazoa</taxon>
        <taxon>Ecdysozoa</taxon>
        <taxon>Arthropoda</taxon>
        <taxon>Hexapoda</taxon>
        <taxon>Insecta</taxon>
        <taxon>Pterygota</taxon>
        <taxon>Neoptera</taxon>
        <taxon>Endopterygota</taxon>
        <taxon>Coleoptera</taxon>
        <taxon>Polyphaga</taxon>
        <taxon>Cucujiformia</taxon>
        <taxon>Tenebrionidae</taxon>
        <taxon>Tenebrionidae incertae sedis</taxon>
        <taxon>Tribolium</taxon>
    </lineage>
</organism>
<proteinExistence type="predicted"/>
<protein>
    <submittedName>
        <fullName evidence="2">Uncharacterized protein</fullName>
    </submittedName>
</protein>
<dbReference type="AlphaFoldDB" id="A0A139WAQ0"/>
<feature type="compositionally biased region" description="Pro residues" evidence="1">
    <location>
        <begin position="10"/>
        <end position="19"/>
    </location>
</feature>
<keyword evidence="3" id="KW-1185">Reference proteome</keyword>
<dbReference type="Proteomes" id="UP000007266">
    <property type="component" value="Linkage group 10"/>
</dbReference>
<dbReference type="InParanoid" id="A0A139WAQ0"/>
<accession>A0A139WAQ0</accession>
<evidence type="ECO:0000313" key="3">
    <source>
        <dbReference type="Proteomes" id="UP000007266"/>
    </source>
</evidence>